<dbReference type="CDD" id="cd09008">
    <property type="entry name" value="MTAN"/>
    <property type="match status" value="1"/>
</dbReference>
<keyword evidence="4" id="KW-1185">Reference proteome</keyword>
<dbReference type="Proteomes" id="UP001627284">
    <property type="component" value="Unassembled WGS sequence"/>
</dbReference>
<dbReference type="InterPro" id="IPR035994">
    <property type="entry name" value="Nucleoside_phosphorylase_sf"/>
</dbReference>
<evidence type="ECO:0000259" key="2">
    <source>
        <dbReference type="Pfam" id="PF01048"/>
    </source>
</evidence>
<accession>A0ABD2TGW2</accession>
<dbReference type="Pfam" id="PF01048">
    <property type="entry name" value="PNP_UDP_1"/>
    <property type="match status" value="1"/>
</dbReference>
<dbReference type="PANTHER" id="PTHR21234:SF30">
    <property type="entry name" value="PHOSPHORYLASE SUPERFAMILY PROTEIN"/>
    <property type="match status" value="1"/>
</dbReference>
<gene>
    <name evidence="3" type="ORF">AABB24_019561</name>
</gene>
<feature type="domain" description="Nucleoside phosphorylase" evidence="2">
    <location>
        <begin position="67"/>
        <end position="331"/>
    </location>
</feature>
<feature type="chain" id="PRO_5044790948" description="Nucleoside phosphorylase domain-containing protein" evidence="1">
    <location>
        <begin position="29"/>
        <end position="342"/>
    </location>
</feature>
<evidence type="ECO:0000313" key="3">
    <source>
        <dbReference type="EMBL" id="KAL3355552.1"/>
    </source>
</evidence>
<dbReference type="InterPro" id="IPR000845">
    <property type="entry name" value="Nucleoside_phosphorylase_d"/>
</dbReference>
<evidence type="ECO:0000313" key="4">
    <source>
        <dbReference type="Proteomes" id="UP001627284"/>
    </source>
</evidence>
<dbReference type="AlphaFoldDB" id="A0ABD2TGW2"/>
<dbReference type="SUPFAM" id="SSF53167">
    <property type="entry name" value="Purine and uridine phosphorylases"/>
    <property type="match status" value="1"/>
</dbReference>
<dbReference type="PANTHER" id="PTHR21234">
    <property type="entry name" value="PURINE NUCLEOSIDE PHOSPHORYLASE"/>
    <property type="match status" value="1"/>
</dbReference>
<dbReference type="Gene3D" id="3.40.50.1580">
    <property type="entry name" value="Nucleoside phosphorylase domain"/>
    <property type="match status" value="1"/>
</dbReference>
<protein>
    <recommendedName>
        <fullName evidence="2">Nucleoside phosphorylase domain-containing protein</fullName>
    </recommendedName>
</protein>
<reference evidence="3 4" key="1">
    <citation type="submission" date="2024-05" db="EMBL/GenBank/DDBJ databases">
        <title>De novo assembly of an allotetraploid wild potato.</title>
        <authorList>
            <person name="Hosaka A.J."/>
        </authorList>
    </citation>
    <scope>NUCLEOTIDE SEQUENCE [LARGE SCALE GENOMIC DNA]</scope>
    <source>
        <tissue evidence="3">Young leaves</tissue>
    </source>
</reference>
<dbReference type="EMBL" id="JBJKTR010000011">
    <property type="protein sequence ID" value="KAL3355552.1"/>
    <property type="molecule type" value="Genomic_DNA"/>
</dbReference>
<sequence length="342" mass="37312">MGAKQAVLLFSLILALGFIPLLVFSAQAIPFERLESLRVVKKVNKNGPFLGLITVYAPEEEAFFKTGVFRPNPRHPFVDLSGRRFRIGKVEGKKVIYVKCGVGLVNAAAATQQMLDLFDIKGIIHFGISGNANSSMQIGDVTIPGQLAQTGLWDWLKPNATMEPNDFAQFDFKSYNDPKGGENQLGKVGYSTEQFYSAAGVNVPQRPVWFNITNNWLHVASHLQGIKLDQCANSTLCLPEKPKLVVGLKGATSNFFIDNAAYTQFLFKTFAVTSLDMESSAVVMTCLSNGYPVIAIRGLSDLAGTQKGDNTIRLFGSLAALNTAKVVIGFVKSLPINHVSRF</sequence>
<keyword evidence="1" id="KW-0732">Signal</keyword>
<feature type="signal peptide" evidence="1">
    <location>
        <begin position="1"/>
        <end position="28"/>
    </location>
</feature>
<name>A0ABD2TGW2_9SOLN</name>
<comment type="caution">
    <text evidence="3">The sequence shown here is derived from an EMBL/GenBank/DDBJ whole genome shotgun (WGS) entry which is preliminary data.</text>
</comment>
<proteinExistence type="predicted"/>
<organism evidence="3 4">
    <name type="scientific">Solanum stoloniferum</name>
    <dbReference type="NCBI Taxonomy" id="62892"/>
    <lineage>
        <taxon>Eukaryota</taxon>
        <taxon>Viridiplantae</taxon>
        <taxon>Streptophyta</taxon>
        <taxon>Embryophyta</taxon>
        <taxon>Tracheophyta</taxon>
        <taxon>Spermatophyta</taxon>
        <taxon>Magnoliopsida</taxon>
        <taxon>eudicotyledons</taxon>
        <taxon>Gunneridae</taxon>
        <taxon>Pentapetalae</taxon>
        <taxon>asterids</taxon>
        <taxon>lamiids</taxon>
        <taxon>Solanales</taxon>
        <taxon>Solanaceae</taxon>
        <taxon>Solanoideae</taxon>
        <taxon>Solaneae</taxon>
        <taxon>Solanum</taxon>
    </lineage>
</organism>
<evidence type="ECO:0000256" key="1">
    <source>
        <dbReference type="SAM" id="SignalP"/>
    </source>
</evidence>